<proteinExistence type="predicted"/>
<accession>A0A975Y478</accession>
<dbReference type="AlphaFoldDB" id="A0A975Y478"/>
<dbReference type="EMBL" id="CP021056">
    <property type="protein sequence ID" value="QXE22872.1"/>
    <property type="molecule type" value="Genomic_DNA"/>
</dbReference>
<organism evidence="2 3">
    <name type="scientific">Richelia sinica FACHB-800</name>
    <dbReference type="NCBI Taxonomy" id="1357546"/>
    <lineage>
        <taxon>Bacteria</taxon>
        <taxon>Bacillati</taxon>
        <taxon>Cyanobacteriota</taxon>
        <taxon>Cyanophyceae</taxon>
        <taxon>Nostocales</taxon>
        <taxon>Nostocaceae</taxon>
        <taxon>Richelia</taxon>
    </lineage>
</organism>
<evidence type="ECO:0000313" key="3">
    <source>
        <dbReference type="Proteomes" id="UP000683511"/>
    </source>
</evidence>
<name>A0A975Y478_9NOST</name>
<evidence type="ECO:0000313" key="2">
    <source>
        <dbReference type="EMBL" id="QXE22872.1"/>
    </source>
</evidence>
<keyword evidence="3" id="KW-1185">Reference proteome</keyword>
<sequence>MITSKSRKVNHDDHPQLLISQGQSTLKEGEEDGKKLSLKNWNLYPKA</sequence>
<gene>
    <name evidence="2" type="ORF">B6N60_01558</name>
</gene>
<dbReference type="KEGG" id="rsin:B6N60_01558"/>
<feature type="region of interest" description="Disordered" evidence="1">
    <location>
        <begin position="1"/>
        <end position="32"/>
    </location>
</feature>
<reference evidence="2" key="1">
    <citation type="submission" date="2017-04" db="EMBL/GenBank/DDBJ databases">
        <title>Genome deletions in a multicellular cyanobacterial endosymbiont for morphological adaptation in marine diatoms.</title>
        <authorList>
            <person name="Wang Y."/>
            <person name="Gao H."/>
            <person name="Li R."/>
            <person name="Xu X."/>
        </authorList>
    </citation>
    <scope>NUCLEOTIDE SEQUENCE</scope>
    <source>
        <strain evidence="2">FACHB 800</strain>
    </source>
</reference>
<dbReference type="Proteomes" id="UP000683511">
    <property type="component" value="Chromosome"/>
</dbReference>
<protein>
    <submittedName>
        <fullName evidence="2">Uncharacterized protein</fullName>
    </submittedName>
</protein>
<evidence type="ECO:0000256" key="1">
    <source>
        <dbReference type="SAM" id="MobiDB-lite"/>
    </source>
</evidence>